<dbReference type="PANTHER" id="PTHR23112:SF43">
    <property type="entry name" value="CYCLIC AMP RECEPTOR-LIKE PROTEIN A"/>
    <property type="match status" value="1"/>
</dbReference>
<dbReference type="OrthoDB" id="100006at2759"/>
<dbReference type="SUPFAM" id="SSF81321">
    <property type="entry name" value="Family A G protein-coupled receptor-like"/>
    <property type="match status" value="1"/>
</dbReference>
<dbReference type="PANTHER" id="PTHR23112">
    <property type="entry name" value="G PROTEIN-COUPLED RECEPTOR 157-RELATED"/>
    <property type="match status" value="1"/>
</dbReference>
<name>V4ANX8_LOTGI</name>
<reference evidence="7 8" key="1">
    <citation type="journal article" date="2013" name="Nature">
        <title>Insights into bilaterian evolution from three spiralian genomes.</title>
        <authorList>
            <person name="Simakov O."/>
            <person name="Marletaz F."/>
            <person name="Cho S.J."/>
            <person name="Edsinger-Gonzales E."/>
            <person name="Havlak P."/>
            <person name="Hellsten U."/>
            <person name="Kuo D.H."/>
            <person name="Larsson T."/>
            <person name="Lv J."/>
            <person name="Arendt D."/>
            <person name="Savage R."/>
            <person name="Osoegawa K."/>
            <person name="de Jong P."/>
            <person name="Grimwood J."/>
            <person name="Chapman J.A."/>
            <person name="Shapiro H."/>
            <person name="Aerts A."/>
            <person name="Otillar R.P."/>
            <person name="Terry A.Y."/>
            <person name="Boore J.L."/>
            <person name="Grigoriev I.V."/>
            <person name="Lindberg D.R."/>
            <person name="Seaver E.C."/>
            <person name="Weisblat D.A."/>
            <person name="Putnam N.H."/>
            <person name="Rokhsar D.S."/>
        </authorList>
    </citation>
    <scope>NUCLEOTIDE SEQUENCE [LARGE SCALE GENOMIC DNA]</scope>
</reference>
<dbReference type="CDD" id="cd14940">
    <property type="entry name" value="7tmE_cAMP_R_Slime_mold"/>
    <property type="match status" value="1"/>
</dbReference>
<proteinExistence type="predicted"/>
<sequence length="327" mass="37988">MAITDQLRYKKNSCSETKDIVIQARQVIAVFSLVGCLFVIFVIWLFKKYIVFAQRLILYLCIGACMDSIAYIMGDMRPDSPLCNFEGWFLQYFDGTVLLWVLVITINLYFNVVKERVTEKFEWVYHAVCWIVPLLISFLPFIGDHYGPAGAWCWIIENWRWRLGVWYGPLFIIIIFLFVVYTYIFIVLKRKASTWEGMYNPDIERNQRLLKEDIKPLKFYPFVYLLVSIFPLINRIQNAISPHNHVFALVLLASIFAPLHGALIAVVFGMDIETIKRLTPRQIMVAVMAHRAPKTQLQAYPVEVNITDQNIDESQTTEESAAIPIPK</sequence>
<comment type="subcellular location">
    <subcellularLocation>
        <location evidence="1">Membrane</location>
        <topology evidence="1">Multi-pass membrane protein</topology>
    </subcellularLocation>
</comment>
<keyword evidence="3 5" id="KW-1133">Transmembrane helix</keyword>
<dbReference type="Gene3D" id="1.20.1070.10">
    <property type="entry name" value="Rhodopsin 7-helix transmembrane proteins"/>
    <property type="match status" value="1"/>
</dbReference>
<evidence type="ECO:0000256" key="4">
    <source>
        <dbReference type="ARBA" id="ARBA00023136"/>
    </source>
</evidence>
<feature type="transmembrane region" description="Helical" evidence="5">
    <location>
        <begin position="217"/>
        <end position="234"/>
    </location>
</feature>
<evidence type="ECO:0000313" key="8">
    <source>
        <dbReference type="Proteomes" id="UP000030746"/>
    </source>
</evidence>
<dbReference type="GO" id="GO:0030552">
    <property type="term" value="F:cAMP binding"/>
    <property type="evidence" value="ECO:0007669"/>
    <property type="project" value="InterPro"/>
</dbReference>
<feature type="transmembrane region" description="Helical" evidence="5">
    <location>
        <begin position="20"/>
        <end position="44"/>
    </location>
</feature>
<evidence type="ECO:0000256" key="5">
    <source>
        <dbReference type="SAM" id="Phobius"/>
    </source>
</evidence>
<feature type="transmembrane region" description="Helical" evidence="5">
    <location>
        <begin position="246"/>
        <end position="268"/>
    </location>
</feature>
<keyword evidence="8" id="KW-1185">Reference proteome</keyword>
<dbReference type="PRINTS" id="PR02001">
    <property type="entry name" value="GCR1CAMPR"/>
</dbReference>
<evidence type="ECO:0000256" key="2">
    <source>
        <dbReference type="ARBA" id="ARBA00022692"/>
    </source>
</evidence>
<dbReference type="EMBL" id="KB201205">
    <property type="protein sequence ID" value="ESO98882.1"/>
    <property type="molecule type" value="Genomic_DNA"/>
</dbReference>
<dbReference type="InterPro" id="IPR017981">
    <property type="entry name" value="GPCR_2-like_7TM"/>
</dbReference>
<protein>
    <recommendedName>
        <fullName evidence="6">G-protein coupled receptors family 2 profile 2 domain-containing protein</fullName>
    </recommendedName>
</protein>
<dbReference type="PROSITE" id="PS50261">
    <property type="entry name" value="G_PROTEIN_RECEP_F2_4"/>
    <property type="match status" value="1"/>
</dbReference>
<dbReference type="Pfam" id="PF05462">
    <property type="entry name" value="Dicty_CAR"/>
    <property type="match status" value="1"/>
</dbReference>
<dbReference type="STRING" id="225164.V4ANX8"/>
<feature type="transmembrane region" description="Helical" evidence="5">
    <location>
        <begin position="123"/>
        <end position="143"/>
    </location>
</feature>
<dbReference type="GO" id="GO:0007189">
    <property type="term" value="P:adenylate cyclase-activating G protein-coupled receptor signaling pathway"/>
    <property type="evidence" value="ECO:0007669"/>
    <property type="project" value="TreeGrafter"/>
</dbReference>
<dbReference type="InterPro" id="IPR000848">
    <property type="entry name" value="GPCR_cAMP"/>
</dbReference>
<feature type="domain" description="G-protein coupled receptors family 2 profile 2" evidence="6">
    <location>
        <begin position="21"/>
        <end position="272"/>
    </location>
</feature>
<accession>V4ANX8</accession>
<dbReference type="RefSeq" id="XP_009050510.1">
    <property type="nucleotide sequence ID" value="XM_009052262.1"/>
</dbReference>
<evidence type="ECO:0000256" key="1">
    <source>
        <dbReference type="ARBA" id="ARBA00004141"/>
    </source>
</evidence>
<dbReference type="CTD" id="20237887"/>
<gene>
    <name evidence="7" type="ORF">LOTGIDRAFT_158835</name>
</gene>
<dbReference type="Proteomes" id="UP000030746">
    <property type="component" value="Unassembled WGS sequence"/>
</dbReference>
<dbReference type="OMA" id="FYSPDMT"/>
<dbReference type="InterPro" id="IPR022343">
    <property type="entry name" value="GCR1-cAMP_receptor"/>
</dbReference>
<dbReference type="AlphaFoldDB" id="V4ANX8"/>
<dbReference type="GeneID" id="20237887"/>
<dbReference type="GO" id="GO:0004930">
    <property type="term" value="F:G protein-coupled receptor activity"/>
    <property type="evidence" value="ECO:0007669"/>
    <property type="project" value="InterPro"/>
</dbReference>
<feature type="transmembrane region" description="Helical" evidence="5">
    <location>
        <begin position="89"/>
        <end position="111"/>
    </location>
</feature>
<keyword evidence="2 5" id="KW-0812">Transmembrane</keyword>
<dbReference type="GO" id="GO:0005886">
    <property type="term" value="C:plasma membrane"/>
    <property type="evidence" value="ECO:0007669"/>
    <property type="project" value="TreeGrafter"/>
</dbReference>
<evidence type="ECO:0000259" key="6">
    <source>
        <dbReference type="PROSITE" id="PS50261"/>
    </source>
</evidence>
<dbReference type="KEGG" id="lgi:LOTGIDRAFT_158835"/>
<organism evidence="7 8">
    <name type="scientific">Lottia gigantea</name>
    <name type="common">Giant owl limpet</name>
    <dbReference type="NCBI Taxonomy" id="225164"/>
    <lineage>
        <taxon>Eukaryota</taxon>
        <taxon>Metazoa</taxon>
        <taxon>Spiralia</taxon>
        <taxon>Lophotrochozoa</taxon>
        <taxon>Mollusca</taxon>
        <taxon>Gastropoda</taxon>
        <taxon>Patellogastropoda</taxon>
        <taxon>Lottioidea</taxon>
        <taxon>Lottiidae</taxon>
        <taxon>Lottia</taxon>
    </lineage>
</organism>
<evidence type="ECO:0000256" key="3">
    <source>
        <dbReference type="ARBA" id="ARBA00022989"/>
    </source>
</evidence>
<feature type="transmembrane region" description="Helical" evidence="5">
    <location>
        <begin position="56"/>
        <end position="74"/>
    </location>
</feature>
<dbReference type="GO" id="GO:0007166">
    <property type="term" value="P:cell surface receptor signaling pathway"/>
    <property type="evidence" value="ECO:0007669"/>
    <property type="project" value="InterPro"/>
</dbReference>
<keyword evidence="4 5" id="KW-0472">Membrane</keyword>
<dbReference type="PRINTS" id="PR00247">
    <property type="entry name" value="GPCRCAMP"/>
</dbReference>
<feature type="transmembrane region" description="Helical" evidence="5">
    <location>
        <begin position="163"/>
        <end position="188"/>
    </location>
</feature>
<evidence type="ECO:0000313" key="7">
    <source>
        <dbReference type="EMBL" id="ESO98882.1"/>
    </source>
</evidence>
<dbReference type="HOGENOM" id="CLU_053587_0_1_1"/>